<evidence type="ECO:0000256" key="3">
    <source>
        <dbReference type="ARBA" id="ARBA00022723"/>
    </source>
</evidence>
<comment type="similarity">
    <text evidence="2">Belongs to the HAD-like hydrolase superfamily. CbbY/CbbZ/Gph/YieH family.</text>
</comment>
<sequence>MDIGLVIFDCDGVLIDSEVLAVATLIEALQPLGVRIDEAFVHRHFLGRGFPVIREVLAERFGVLLPDGFEAAYRGRLSEVFAAGLRPVPGVIETVRALRVPYCLATSSAPERLAVSLRIAGLAPLFESCCFTASQVARGKPAPDLFLLAAAGMGVAPARCLVIEDTLPGLRAGLAAGMQVWRFIGGSHFRGAVPDEPADCRPHRRFACFTEFFDLAPGLRRARCGALP</sequence>
<dbReference type="InterPro" id="IPR036412">
    <property type="entry name" value="HAD-like_sf"/>
</dbReference>
<keyword evidence="6" id="KW-1185">Reference proteome</keyword>
<gene>
    <name evidence="5" type="ORF">SAMN05878503_101375</name>
</gene>
<organism evidence="5 6">
    <name type="scientific">Cereibacter ovatus</name>
    <dbReference type="NCBI Taxonomy" id="439529"/>
    <lineage>
        <taxon>Bacteria</taxon>
        <taxon>Pseudomonadati</taxon>
        <taxon>Pseudomonadota</taxon>
        <taxon>Alphaproteobacteria</taxon>
        <taxon>Rhodobacterales</taxon>
        <taxon>Paracoccaceae</taxon>
        <taxon>Cereibacter</taxon>
    </lineage>
</organism>
<dbReference type="SUPFAM" id="SSF56784">
    <property type="entry name" value="HAD-like"/>
    <property type="match status" value="1"/>
</dbReference>
<evidence type="ECO:0000256" key="4">
    <source>
        <dbReference type="ARBA" id="ARBA00022842"/>
    </source>
</evidence>
<dbReference type="OrthoDB" id="9797743at2"/>
<dbReference type="Gene3D" id="1.10.150.240">
    <property type="entry name" value="Putative phosphatase, domain 2"/>
    <property type="match status" value="1"/>
</dbReference>
<name>A0A285CJG4_9RHOB</name>
<dbReference type="AlphaFoldDB" id="A0A285CJG4"/>
<dbReference type="Proteomes" id="UP000219467">
    <property type="component" value="Unassembled WGS sequence"/>
</dbReference>
<dbReference type="Gene3D" id="3.40.50.1000">
    <property type="entry name" value="HAD superfamily/HAD-like"/>
    <property type="match status" value="1"/>
</dbReference>
<proteinExistence type="inferred from homology"/>
<accession>A0A285CJG4</accession>
<reference evidence="6" key="1">
    <citation type="submission" date="2017-08" db="EMBL/GenBank/DDBJ databases">
        <authorList>
            <person name="Varghese N."/>
            <person name="Submissions S."/>
        </authorList>
    </citation>
    <scope>NUCLEOTIDE SEQUENCE [LARGE SCALE GENOMIC DNA]</scope>
    <source>
        <strain evidence="6">JA234</strain>
    </source>
</reference>
<dbReference type="RefSeq" id="WP_097028966.1">
    <property type="nucleotide sequence ID" value="NZ_OAOQ01000001.1"/>
</dbReference>
<dbReference type="Pfam" id="PF00702">
    <property type="entry name" value="Hydrolase"/>
    <property type="match status" value="1"/>
</dbReference>
<dbReference type="CDD" id="cd07526">
    <property type="entry name" value="HAD_BPGM_like"/>
    <property type="match status" value="1"/>
</dbReference>
<dbReference type="InterPro" id="IPR023214">
    <property type="entry name" value="HAD_sf"/>
</dbReference>
<dbReference type="NCBIfam" id="TIGR01509">
    <property type="entry name" value="HAD-SF-IA-v3"/>
    <property type="match status" value="1"/>
</dbReference>
<dbReference type="PANTHER" id="PTHR46193">
    <property type="entry name" value="6-PHOSPHOGLUCONATE PHOSPHATASE"/>
    <property type="match status" value="1"/>
</dbReference>
<evidence type="ECO:0000313" key="6">
    <source>
        <dbReference type="Proteomes" id="UP000219467"/>
    </source>
</evidence>
<keyword evidence="4" id="KW-0460">Magnesium</keyword>
<dbReference type="SFLD" id="SFLDG01129">
    <property type="entry name" value="C1.5:_HAD__Beta-PGM__Phosphata"/>
    <property type="match status" value="1"/>
</dbReference>
<evidence type="ECO:0000256" key="2">
    <source>
        <dbReference type="ARBA" id="ARBA00006171"/>
    </source>
</evidence>
<evidence type="ECO:0000313" key="5">
    <source>
        <dbReference type="EMBL" id="SNX67737.1"/>
    </source>
</evidence>
<keyword evidence="3" id="KW-0479">Metal-binding</keyword>
<dbReference type="PANTHER" id="PTHR46193:SF10">
    <property type="entry name" value="6-PHOSPHOGLUCONATE PHOSPHATASE"/>
    <property type="match status" value="1"/>
</dbReference>
<protein>
    <submittedName>
        <fullName evidence="5">HAD superfamily hydrolase (TIGR01509 family)</fullName>
    </submittedName>
</protein>
<dbReference type="EMBL" id="OAOQ01000001">
    <property type="protein sequence ID" value="SNX67737.1"/>
    <property type="molecule type" value="Genomic_DNA"/>
</dbReference>
<comment type="cofactor">
    <cofactor evidence="1">
        <name>Mg(2+)</name>
        <dbReference type="ChEBI" id="CHEBI:18420"/>
    </cofactor>
</comment>
<dbReference type="InterPro" id="IPR006439">
    <property type="entry name" value="HAD-SF_hydro_IA"/>
</dbReference>
<dbReference type="InterPro" id="IPR023198">
    <property type="entry name" value="PGP-like_dom2"/>
</dbReference>
<dbReference type="GO" id="GO:0016787">
    <property type="term" value="F:hydrolase activity"/>
    <property type="evidence" value="ECO:0007669"/>
    <property type="project" value="UniProtKB-KW"/>
</dbReference>
<dbReference type="SFLD" id="SFLDS00003">
    <property type="entry name" value="Haloacid_Dehalogenase"/>
    <property type="match status" value="1"/>
</dbReference>
<keyword evidence="5" id="KW-0378">Hydrolase</keyword>
<evidence type="ECO:0000256" key="1">
    <source>
        <dbReference type="ARBA" id="ARBA00001946"/>
    </source>
</evidence>
<dbReference type="InterPro" id="IPR051600">
    <property type="entry name" value="Beta-PGM-like"/>
</dbReference>
<dbReference type="GO" id="GO:0046872">
    <property type="term" value="F:metal ion binding"/>
    <property type="evidence" value="ECO:0007669"/>
    <property type="project" value="UniProtKB-KW"/>
</dbReference>